<dbReference type="CDD" id="cd12871">
    <property type="entry name" value="Bacuni_01323_like"/>
    <property type="match status" value="1"/>
</dbReference>
<comment type="caution">
    <text evidence="1">The sequence shown here is derived from an EMBL/GenBank/DDBJ whole genome shotgun (WGS) entry which is preliminary data.</text>
</comment>
<organism evidence="1 2">
    <name type="scientific">Candidatus Limisoma faecipullorum</name>
    <dbReference type="NCBI Taxonomy" id="2840854"/>
    <lineage>
        <taxon>Bacteria</taxon>
        <taxon>Pseudomonadati</taxon>
        <taxon>Bacteroidota</taxon>
        <taxon>Bacteroidia</taxon>
        <taxon>Bacteroidales</taxon>
        <taxon>Candidatus Limisoma</taxon>
    </lineage>
</organism>
<proteinExistence type="predicted"/>
<accession>A0A9D9ISC5</accession>
<evidence type="ECO:0008006" key="3">
    <source>
        <dbReference type="Google" id="ProtNLM"/>
    </source>
</evidence>
<dbReference type="EMBL" id="JADIMC010000112">
    <property type="protein sequence ID" value="MBO8477189.1"/>
    <property type="molecule type" value="Genomic_DNA"/>
</dbReference>
<gene>
    <name evidence="1" type="ORF">IAB88_09385</name>
</gene>
<name>A0A9D9ISC5_9BACT</name>
<sequence>MKYHLTIIAIMAALPLVSCGDEPSWRVNIPAKLVSEWQSTSFPSYHKSTDTYKAEYDGLNRPVKITRLYDDGVTYFTQIDYSQETIKSWYPGKEYEEILKFELDRDGRIRKVTDITSGESNPKSTTEYIYNTDGYISSLLRYKNIDGHFTGYIKTTYEYNGNTVTSLTEIDGRFDQKNIFTFTDKNDRSGTATPTSFFSYTPFNYETTLFMYWSGMLGRRIAKLCATDESTILYFENGVFYTDTFTYTPLHQLEFDNDGYVTSLLMYGDLFKFKYIYAK</sequence>
<dbReference type="Gene3D" id="2.180.10.10">
    <property type="entry name" value="RHS repeat-associated core"/>
    <property type="match status" value="1"/>
</dbReference>
<dbReference type="AlphaFoldDB" id="A0A9D9ISC5"/>
<reference evidence="1" key="1">
    <citation type="submission" date="2020-10" db="EMBL/GenBank/DDBJ databases">
        <authorList>
            <person name="Gilroy R."/>
        </authorList>
    </citation>
    <scope>NUCLEOTIDE SEQUENCE</scope>
    <source>
        <strain evidence="1">6919</strain>
    </source>
</reference>
<reference evidence="1" key="2">
    <citation type="journal article" date="2021" name="PeerJ">
        <title>Extensive microbial diversity within the chicken gut microbiome revealed by metagenomics and culture.</title>
        <authorList>
            <person name="Gilroy R."/>
            <person name="Ravi A."/>
            <person name="Getino M."/>
            <person name="Pursley I."/>
            <person name="Horton D.L."/>
            <person name="Alikhan N.F."/>
            <person name="Baker D."/>
            <person name="Gharbi K."/>
            <person name="Hall N."/>
            <person name="Watson M."/>
            <person name="Adriaenssens E.M."/>
            <person name="Foster-Nyarko E."/>
            <person name="Jarju S."/>
            <person name="Secka A."/>
            <person name="Antonio M."/>
            <person name="Oren A."/>
            <person name="Chaudhuri R.R."/>
            <person name="La Ragione R."/>
            <person name="Hildebrand F."/>
            <person name="Pallen M.J."/>
        </authorList>
    </citation>
    <scope>NUCLEOTIDE SEQUENCE</scope>
    <source>
        <strain evidence="1">6919</strain>
    </source>
</reference>
<evidence type="ECO:0000313" key="2">
    <source>
        <dbReference type="Proteomes" id="UP000823598"/>
    </source>
</evidence>
<evidence type="ECO:0000313" key="1">
    <source>
        <dbReference type="EMBL" id="MBO8477189.1"/>
    </source>
</evidence>
<protein>
    <recommendedName>
        <fullName evidence="3">DUF4595 domain-containing protein</fullName>
    </recommendedName>
</protein>
<dbReference type="Proteomes" id="UP000823598">
    <property type="component" value="Unassembled WGS sequence"/>
</dbReference>